<dbReference type="SUPFAM" id="SSF56954">
    <property type="entry name" value="Outer membrane efflux proteins (OEP)"/>
    <property type="match status" value="1"/>
</dbReference>
<gene>
    <name evidence="3" type="ORF">EG799_04445</name>
</gene>
<comment type="subcellular location">
    <subcellularLocation>
        <location evidence="2">Cell membrane</location>
        <topology evidence="2">Lipid-anchor</topology>
    </subcellularLocation>
</comment>
<dbReference type="RefSeq" id="WP_123878926.1">
    <property type="nucleotide sequence ID" value="NZ_RPFZ01000001.1"/>
</dbReference>
<dbReference type="InterPro" id="IPR010131">
    <property type="entry name" value="MdtP/NodT-like"/>
</dbReference>
<comment type="similarity">
    <text evidence="1 2">Belongs to the outer membrane factor (OMF) (TC 1.B.17) family.</text>
</comment>
<dbReference type="Pfam" id="PF02321">
    <property type="entry name" value="OEP"/>
    <property type="match status" value="2"/>
</dbReference>
<dbReference type="Gene3D" id="2.20.200.10">
    <property type="entry name" value="Outer membrane efflux proteins (OEP)"/>
    <property type="match status" value="1"/>
</dbReference>
<comment type="caution">
    <text evidence="3">The sequence shown here is derived from an EMBL/GenBank/DDBJ whole genome shotgun (WGS) entry which is preliminary data.</text>
</comment>
<dbReference type="EMBL" id="RPFZ01000001">
    <property type="protein sequence ID" value="RPF70951.1"/>
    <property type="molecule type" value="Genomic_DNA"/>
</dbReference>
<dbReference type="GO" id="GO:0005886">
    <property type="term" value="C:plasma membrane"/>
    <property type="evidence" value="ECO:0007669"/>
    <property type="project" value="UniProtKB-SubCell"/>
</dbReference>
<evidence type="ECO:0000256" key="2">
    <source>
        <dbReference type="RuleBase" id="RU362097"/>
    </source>
</evidence>
<keyword evidence="2" id="KW-0564">Palmitate</keyword>
<evidence type="ECO:0000256" key="1">
    <source>
        <dbReference type="ARBA" id="ARBA00007613"/>
    </source>
</evidence>
<dbReference type="InterPro" id="IPR003423">
    <property type="entry name" value="OMP_efflux"/>
</dbReference>
<accession>A0A3N5DPB0</accession>
<sequence>MIARAALLASAFSLAGCAGVDPVVLQPDIAPPRVYATDLPPAGLDREWWTGFGDPVLSDLVEQGLAANLDVDAAAGRLVSAAALLRAERADRLPSIDGTGDAGISLGTDSELTATAGLFGLFNPDIDGRLAAEIRATAADYAEAEYLLADQRRLVAAAVASQYIEYRRTGAQLDLLEQSTGLQEQTLRIVTLRYEAGLAANLDVRRAAADLAQTRARRGLIEISRANALNALAVLLAAPPGVFRIPPPAQNQEIPDYGAGPAAGVPADLLRRRTDILAAEARLARAAADIGIEQADLRPLLTIPGSIGLGDGTLGGLFGDFLLGLGAAIDLPIFDGGRRRAEVDAAEGLAQARLAEYRTTFLDALGEVENALVAIQAYRQRNGALTEAIDQSETALSQSNALYREGLASLFDVLDAQRQLIASRQALIDSEAALASSFVSFHAAVGSDW</sequence>
<proteinExistence type="inferred from homology"/>
<dbReference type="NCBIfam" id="TIGR01845">
    <property type="entry name" value="outer_NodT"/>
    <property type="match status" value="1"/>
</dbReference>
<name>A0A3N5DPB0_9SPHN</name>
<dbReference type="PROSITE" id="PS51257">
    <property type="entry name" value="PROKAR_LIPOPROTEIN"/>
    <property type="match status" value="1"/>
</dbReference>
<evidence type="ECO:0000313" key="3">
    <source>
        <dbReference type="EMBL" id="RPF70951.1"/>
    </source>
</evidence>
<feature type="signal peptide" evidence="2">
    <location>
        <begin position="1"/>
        <end position="18"/>
    </location>
</feature>
<dbReference type="Gene3D" id="1.20.1600.10">
    <property type="entry name" value="Outer membrane efflux proteins (OEP)"/>
    <property type="match status" value="1"/>
</dbReference>
<reference evidence="3 4" key="1">
    <citation type="submission" date="2018-11" db="EMBL/GenBank/DDBJ databases">
        <title>Erythrobacter spongiae sp. nov., isolated from a marine sponge.</title>
        <authorList>
            <person name="Zhuang L."/>
            <person name="Luo L."/>
        </authorList>
    </citation>
    <scope>NUCLEOTIDE SEQUENCE [LARGE SCALE GENOMIC DNA]</scope>
    <source>
        <strain evidence="3 4">HN-E23</strain>
    </source>
</reference>
<keyword evidence="2" id="KW-0472">Membrane</keyword>
<keyword evidence="2" id="KW-0449">Lipoprotein</keyword>
<dbReference type="GO" id="GO:0015562">
    <property type="term" value="F:efflux transmembrane transporter activity"/>
    <property type="evidence" value="ECO:0007669"/>
    <property type="project" value="InterPro"/>
</dbReference>
<organism evidence="3 4">
    <name type="scientific">Aurantiacibacter spongiae</name>
    <dbReference type="NCBI Taxonomy" id="2488860"/>
    <lineage>
        <taxon>Bacteria</taxon>
        <taxon>Pseudomonadati</taxon>
        <taxon>Pseudomonadota</taxon>
        <taxon>Alphaproteobacteria</taxon>
        <taxon>Sphingomonadales</taxon>
        <taxon>Erythrobacteraceae</taxon>
        <taxon>Aurantiacibacter</taxon>
    </lineage>
</organism>
<keyword evidence="4" id="KW-1185">Reference proteome</keyword>
<dbReference type="Proteomes" id="UP000275232">
    <property type="component" value="Unassembled WGS sequence"/>
</dbReference>
<keyword evidence="2" id="KW-0812">Transmembrane</keyword>
<protein>
    <submittedName>
        <fullName evidence="3">Efflux transporter outer membrane subunit</fullName>
    </submittedName>
</protein>
<keyword evidence="2" id="KW-1134">Transmembrane beta strand</keyword>
<dbReference type="AlphaFoldDB" id="A0A3N5DPB0"/>
<dbReference type="PANTHER" id="PTHR30203">
    <property type="entry name" value="OUTER MEMBRANE CATION EFFLUX PROTEIN"/>
    <property type="match status" value="1"/>
</dbReference>
<feature type="chain" id="PRO_5017850999" evidence="2">
    <location>
        <begin position="19"/>
        <end position="449"/>
    </location>
</feature>
<evidence type="ECO:0000313" key="4">
    <source>
        <dbReference type="Proteomes" id="UP000275232"/>
    </source>
</evidence>
<dbReference type="PANTHER" id="PTHR30203:SF29">
    <property type="entry name" value="PROTEIN CYAE"/>
    <property type="match status" value="1"/>
</dbReference>
<keyword evidence="2" id="KW-0732">Signal</keyword>
<dbReference type="OrthoDB" id="9783100at2"/>